<gene>
    <name evidence="5" type="ORF">HPP92_003903</name>
</gene>
<keyword evidence="2" id="KW-0677">Repeat</keyword>
<dbReference type="InterPro" id="IPR002048">
    <property type="entry name" value="EF_hand_dom"/>
</dbReference>
<evidence type="ECO:0000256" key="3">
    <source>
        <dbReference type="ARBA" id="ARBA00022837"/>
    </source>
</evidence>
<protein>
    <recommendedName>
        <fullName evidence="4">EF-hand domain-containing protein</fullName>
    </recommendedName>
</protein>
<accession>A0A835VP31</accession>
<feature type="domain" description="EF-hand" evidence="4">
    <location>
        <begin position="111"/>
        <end position="146"/>
    </location>
</feature>
<evidence type="ECO:0000313" key="6">
    <source>
        <dbReference type="Proteomes" id="UP000639772"/>
    </source>
</evidence>
<dbReference type="PROSITE" id="PS00018">
    <property type="entry name" value="EF_HAND_1"/>
    <property type="match status" value="2"/>
</dbReference>
<evidence type="ECO:0000259" key="4">
    <source>
        <dbReference type="PROSITE" id="PS50222"/>
    </source>
</evidence>
<dbReference type="CDD" id="cd00051">
    <property type="entry name" value="EFh"/>
    <property type="match status" value="1"/>
</dbReference>
<name>A0A835VP31_VANPL</name>
<evidence type="ECO:0000256" key="2">
    <source>
        <dbReference type="ARBA" id="ARBA00022737"/>
    </source>
</evidence>
<dbReference type="OrthoDB" id="26525at2759"/>
<reference evidence="5 6" key="1">
    <citation type="journal article" date="2020" name="Nat. Food">
        <title>A phased Vanilla planifolia genome enables genetic improvement of flavour and production.</title>
        <authorList>
            <person name="Hasing T."/>
            <person name="Tang H."/>
            <person name="Brym M."/>
            <person name="Khazi F."/>
            <person name="Huang T."/>
            <person name="Chambers A.H."/>
        </authorList>
    </citation>
    <scope>NUCLEOTIDE SEQUENCE [LARGE SCALE GENOMIC DNA]</scope>
    <source>
        <tissue evidence="5">Leaf</tissue>
    </source>
</reference>
<keyword evidence="1" id="KW-0479">Metal-binding</keyword>
<proteinExistence type="predicted"/>
<dbReference type="PANTHER" id="PTHR10891">
    <property type="entry name" value="EF-HAND CALCIUM-BINDING DOMAIN CONTAINING PROTEIN"/>
    <property type="match status" value="1"/>
</dbReference>
<dbReference type="InterPro" id="IPR018247">
    <property type="entry name" value="EF_Hand_1_Ca_BS"/>
</dbReference>
<dbReference type="Pfam" id="PF13499">
    <property type="entry name" value="EF-hand_7"/>
    <property type="match status" value="1"/>
</dbReference>
<dbReference type="EMBL" id="JADCNM010000001">
    <property type="protein sequence ID" value="KAG0503831.1"/>
    <property type="molecule type" value="Genomic_DNA"/>
</dbReference>
<keyword evidence="3" id="KW-0106">Calcium</keyword>
<dbReference type="SMART" id="SM00054">
    <property type="entry name" value="EFh"/>
    <property type="match status" value="2"/>
</dbReference>
<dbReference type="GO" id="GO:0005509">
    <property type="term" value="F:calcium ion binding"/>
    <property type="evidence" value="ECO:0007669"/>
    <property type="project" value="InterPro"/>
</dbReference>
<dbReference type="InterPro" id="IPR039647">
    <property type="entry name" value="EF_hand_pair_protein_CML-like"/>
</dbReference>
<dbReference type="InterPro" id="IPR011992">
    <property type="entry name" value="EF-hand-dom_pair"/>
</dbReference>
<dbReference type="Proteomes" id="UP000639772">
    <property type="component" value="Chromosome 1"/>
</dbReference>
<feature type="domain" description="EF-hand" evidence="4">
    <location>
        <begin position="150"/>
        <end position="184"/>
    </location>
</feature>
<dbReference type="FunFam" id="1.10.238.10:FF:000003">
    <property type="entry name" value="Calmodulin A"/>
    <property type="match status" value="1"/>
</dbReference>
<organism evidence="5 6">
    <name type="scientific">Vanilla planifolia</name>
    <name type="common">Vanilla</name>
    <dbReference type="NCBI Taxonomy" id="51239"/>
    <lineage>
        <taxon>Eukaryota</taxon>
        <taxon>Viridiplantae</taxon>
        <taxon>Streptophyta</taxon>
        <taxon>Embryophyta</taxon>
        <taxon>Tracheophyta</taxon>
        <taxon>Spermatophyta</taxon>
        <taxon>Magnoliopsida</taxon>
        <taxon>Liliopsida</taxon>
        <taxon>Asparagales</taxon>
        <taxon>Orchidaceae</taxon>
        <taxon>Vanilloideae</taxon>
        <taxon>Vanilleae</taxon>
        <taxon>Vanilla</taxon>
    </lineage>
</organism>
<comment type="caution">
    <text evidence="5">The sequence shown here is derived from an EMBL/GenBank/DDBJ whole genome shotgun (WGS) entry which is preliminary data.</text>
</comment>
<dbReference type="PROSITE" id="PS50222">
    <property type="entry name" value="EF_HAND_2"/>
    <property type="match status" value="2"/>
</dbReference>
<evidence type="ECO:0000313" key="5">
    <source>
        <dbReference type="EMBL" id="KAG0503831.1"/>
    </source>
</evidence>
<dbReference type="AlphaFoldDB" id="A0A835VP31"/>
<sequence>MENISESSAFSSELLLIFFLETIFSTFNRFRKQSRRLLSFFSPPSRLPVEQAALKKQNREEERTEKLIVRREDVQEVMERMGLRGINGDGELLKEFMGPEEVSAMFEDEEPSLEEVKEAFAVFDENGDGFVDAWELQRVLCKMGFAKGIVGFDSCEEMIKAHDVNGDGKIDFGEFVKLMESSFC</sequence>
<evidence type="ECO:0000256" key="1">
    <source>
        <dbReference type="ARBA" id="ARBA00022723"/>
    </source>
</evidence>
<dbReference type="SUPFAM" id="SSF47473">
    <property type="entry name" value="EF-hand"/>
    <property type="match status" value="1"/>
</dbReference>
<dbReference type="Gene3D" id="1.10.238.10">
    <property type="entry name" value="EF-hand"/>
    <property type="match status" value="1"/>
</dbReference>